<feature type="region of interest" description="Disordered" evidence="1">
    <location>
        <begin position="213"/>
        <end position="263"/>
    </location>
</feature>
<accession>A0ABY7DZ19</accession>
<dbReference type="EMBL" id="CP111015">
    <property type="protein sequence ID" value="WAR01399.1"/>
    <property type="molecule type" value="Genomic_DNA"/>
</dbReference>
<proteinExistence type="predicted"/>
<evidence type="ECO:0000313" key="3">
    <source>
        <dbReference type="Proteomes" id="UP001164746"/>
    </source>
</evidence>
<sequence>MIIAYDDGDICSDNNALNNNNNNKNDVEYNSDVSNVINYRRHNTKQQCDSAGGRYCRGRGLGGAFRRERSGRLRHLPEEEAGTSPLRYRDVLLPTGERDEDEAISRPVAMTPFALRKLYIETFPYSKWKRGFDGSLRPHMSLRFVDPRMYAKSRGNERQFRAKINNYENSDRLTLRSSALSRMMQDVIMPTMSEVGDMEAMYEAGYGHEMDVNEAADGGGVGMETGETPRSPLPQLTERDGSERDTEELTQNNVSVGCDVELM</sequence>
<evidence type="ECO:0000256" key="1">
    <source>
        <dbReference type="SAM" id="MobiDB-lite"/>
    </source>
</evidence>
<reference evidence="2" key="1">
    <citation type="submission" date="2022-11" db="EMBL/GenBank/DDBJ databases">
        <title>Centuries of genome instability and evolution in soft-shell clam transmissible cancer (bioRxiv).</title>
        <authorList>
            <person name="Hart S.F.M."/>
            <person name="Yonemitsu M.A."/>
            <person name="Giersch R.M."/>
            <person name="Beal B.F."/>
            <person name="Arriagada G."/>
            <person name="Davis B.W."/>
            <person name="Ostrander E.A."/>
            <person name="Goff S.P."/>
            <person name="Metzger M.J."/>
        </authorList>
    </citation>
    <scope>NUCLEOTIDE SEQUENCE</scope>
    <source>
        <strain evidence="2">MELC-2E11</strain>
        <tissue evidence="2">Siphon/mantle</tissue>
    </source>
</reference>
<protein>
    <submittedName>
        <fullName evidence="2">Uncharacterized protein</fullName>
    </submittedName>
</protein>
<gene>
    <name evidence="2" type="ORF">MAR_007957</name>
</gene>
<dbReference type="Proteomes" id="UP001164746">
    <property type="component" value="Chromosome 4"/>
</dbReference>
<name>A0ABY7DZ19_MYAAR</name>
<organism evidence="2 3">
    <name type="scientific">Mya arenaria</name>
    <name type="common">Soft-shell clam</name>
    <dbReference type="NCBI Taxonomy" id="6604"/>
    <lineage>
        <taxon>Eukaryota</taxon>
        <taxon>Metazoa</taxon>
        <taxon>Spiralia</taxon>
        <taxon>Lophotrochozoa</taxon>
        <taxon>Mollusca</taxon>
        <taxon>Bivalvia</taxon>
        <taxon>Autobranchia</taxon>
        <taxon>Heteroconchia</taxon>
        <taxon>Euheterodonta</taxon>
        <taxon>Imparidentia</taxon>
        <taxon>Neoheterodontei</taxon>
        <taxon>Myida</taxon>
        <taxon>Myoidea</taxon>
        <taxon>Myidae</taxon>
        <taxon>Mya</taxon>
    </lineage>
</organism>
<evidence type="ECO:0000313" key="2">
    <source>
        <dbReference type="EMBL" id="WAR01399.1"/>
    </source>
</evidence>
<keyword evidence="3" id="KW-1185">Reference proteome</keyword>